<feature type="domain" description="DUF4187" evidence="2">
    <location>
        <begin position="340"/>
        <end position="394"/>
    </location>
</feature>
<dbReference type="PANTHER" id="PTHR21032:SF0">
    <property type="entry name" value="G PATCH DOMAIN-CONTAINING PROTEIN 11"/>
    <property type="match status" value="1"/>
</dbReference>
<dbReference type="PANTHER" id="PTHR21032">
    <property type="entry name" value="G PATCH DOMAIN-CONTAINING PROTEIN 11"/>
    <property type="match status" value="1"/>
</dbReference>
<feature type="compositionally biased region" description="Low complexity" evidence="1">
    <location>
        <begin position="103"/>
        <end position="116"/>
    </location>
</feature>
<sequence>MALSDYDDLDFDDPRFLVDAAAAAPPQAELSYAERRKRKLIASEDKGRAKSRRSTEDDKRDEGLSTNLIQRAEDDGADTPALRIMKSMGYKPGEALGRRPESSEPSSSSGPGAARGAAGGIGFARASFAPVGASLGSASAEGSPAPAPGLGSTARTEPIRFEMRTGRSGLGVPQPKRLRPYLTTPSSASASSSSTAHAQDATPLPDLDAYLAHLRSTMDERRAHGLLRALRRTCEELDRRAGMGDGDAGSFMWRDRGEDEREQERGRRRRLFDRLDAEVDSDDDDDEEEARRNREREGGVVGRGELAYESGTSRTVVDPDGADGGAGPAAARAGRSVEDVEEEEEWFAMDVRTRLALMLTYLRNKYHYCFWCGCQYNSEEDLKENCPGTEEDQH</sequence>
<dbReference type="SMART" id="SM01173">
    <property type="entry name" value="DUF4187"/>
    <property type="match status" value="1"/>
</dbReference>
<feature type="compositionally biased region" description="Basic and acidic residues" evidence="1">
    <location>
        <begin position="253"/>
        <end position="265"/>
    </location>
</feature>
<evidence type="ECO:0000256" key="1">
    <source>
        <dbReference type="SAM" id="MobiDB-lite"/>
    </source>
</evidence>
<dbReference type="InterPro" id="IPR039249">
    <property type="entry name" value="GPATCH11"/>
</dbReference>
<dbReference type="GO" id="GO:0000776">
    <property type="term" value="C:kinetochore"/>
    <property type="evidence" value="ECO:0007669"/>
    <property type="project" value="TreeGrafter"/>
</dbReference>
<name>A0AAV5GKU3_9BASI</name>
<keyword evidence="4" id="KW-1185">Reference proteome</keyword>
<proteinExistence type="predicted"/>
<accession>A0AAV5GKU3</accession>
<feature type="compositionally biased region" description="Basic and acidic residues" evidence="1">
    <location>
        <begin position="41"/>
        <end position="63"/>
    </location>
</feature>
<feature type="compositionally biased region" description="Low complexity" evidence="1">
    <location>
        <begin position="183"/>
        <end position="196"/>
    </location>
</feature>
<evidence type="ECO:0000313" key="4">
    <source>
        <dbReference type="Proteomes" id="UP001342314"/>
    </source>
</evidence>
<feature type="compositionally biased region" description="Basic and acidic residues" evidence="1">
    <location>
        <begin position="289"/>
        <end position="298"/>
    </location>
</feature>
<dbReference type="AlphaFoldDB" id="A0AAV5GKU3"/>
<protein>
    <recommendedName>
        <fullName evidence="2">DUF4187 domain-containing protein</fullName>
    </recommendedName>
</protein>
<feature type="region of interest" description="Disordered" evidence="1">
    <location>
        <begin position="22"/>
        <end position="118"/>
    </location>
</feature>
<evidence type="ECO:0000313" key="3">
    <source>
        <dbReference type="EMBL" id="GJN90475.1"/>
    </source>
</evidence>
<comment type="caution">
    <text evidence="3">The sequence shown here is derived from an EMBL/GenBank/DDBJ whole genome shotgun (WGS) entry which is preliminary data.</text>
</comment>
<organism evidence="3 4">
    <name type="scientific">Rhodotorula paludigena</name>
    <dbReference type="NCBI Taxonomy" id="86838"/>
    <lineage>
        <taxon>Eukaryota</taxon>
        <taxon>Fungi</taxon>
        <taxon>Dikarya</taxon>
        <taxon>Basidiomycota</taxon>
        <taxon>Pucciniomycotina</taxon>
        <taxon>Microbotryomycetes</taxon>
        <taxon>Sporidiobolales</taxon>
        <taxon>Sporidiobolaceae</taxon>
        <taxon>Rhodotorula</taxon>
    </lineage>
</organism>
<feature type="compositionally biased region" description="Acidic residues" evidence="1">
    <location>
        <begin position="278"/>
        <end position="288"/>
    </location>
</feature>
<gene>
    <name evidence="3" type="ORF">Rhopal_003486-T1</name>
</gene>
<dbReference type="Pfam" id="PF13821">
    <property type="entry name" value="DUF4187"/>
    <property type="match status" value="1"/>
</dbReference>
<dbReference type="Proteomes" id="UP001342314">
    <property type="component" value="Unassembled WGS sequence"/>
</dbReference>
<reference evidence="3 4" key="1">
    <citation type="submission" date="2021-12" db="EMBL/GenBank/DDBJ databases">
        <title>High titer production of polyol ester of fatty acids by Rhodotorula paludigena BS15 towards product separation-free biomass refinery.</title>
        <authorList>
            <person name="Mano J."/>
            <person name="Ono H."/>
            <person name="Tanaka T."/>
            <person name="Naito K."/>
            <person name="Sushida H."/>
            <person name="Ike M."/>
            <person name="Tokuyasu K."/>
            <person name="Kitaoka M."/>
        </authorList>
    </citation>
    <scope>NUCLEOTIDE SEQUENCE [LARGE SCALE GENOMIC DNA]</scope>
    <source>
        <strain evidence="3 4">BS15</strain>
    </source>
</reference>
<dbReference type="InterPro" id="IPR025239">
    <property type="entry name" value="DUF4187"/>
</dbReference>
<feature type="region of interest" description="Disordered" evidence="1">
    <location>
        <begin position="133"/>
        <end position="201"/>
    </location>
</feature>
<feature type="compositionally biased region" description="Low complexity" evidence="1">
    <location>
        <begin position="133"/>
        <end position="152"/>
    </location>
</feature>
<feature type="region of interest" description="Disordered" evidence="1">
    <location>
        <begin position="240"/>
        <end position="337"/>
    </location>
</feature>
<dbReference type="EMBL" id="BQKY01000007">
    <property type="protein sequence ID" value="GJN90475.1"/>
    <property type="molecule type" value="Genomic_DNA"/>
</dbReference>
<evidence type="ECO:0000259" key="2">
    <source>
        <dbReference type="SMART" id="SM01173"/>
    </source>
</evidence>